<dbReference type="InterPro" id="IPR013083">
    <property type="entry name" value="Znf_RING/FYVE/PHD"/>
</dbReference>
<dbReference type="Proteomes" id="UP000655225">
    <property type="component" value="Unassembled WGS sequence"/>
</dbReference>
<feature type="domain" description="DC1" evidence="3">
    <location>
        <begin position="135"/>
        <end position="182"/>
    </location>
</feature>
<evidence type="ECO:0000313" key="5">
    <source>
        <dbReference type="Proteomes" id="UP000655225"/>
    </source>
</evidence>
<accession>A0A834ZEY1</accession>
<feature type="region of interest" description="Disordered" evidence="2">
    <location>
        <begin position="1"/>
        <end position="20"/>
    </location>
</feature>
<feature type="region of interest" description="Disordered" evidence="2">
    <location>
        <begin position="186"/>
        <end position="208"/>
    </location>
</feature>
<dbReference type="SUPFAM" id="SSF57889">
    <property type="entry name" value="Cysteine-rich domain"/>
    <property type="match status" value="1"/>
</dbReference>
<dbReference type="PANTHER" id="PTHR46288">
    <property type="entry name" value="PHORBOL-ESTER/DAG-TYPE DOMAIN-CONTAINING PROTEIN"/>
    <property type="match status" value="1"/>
</dbReference>
<evidence type="ECO:0000259" key="3">
    <source>
        <dbReference type="Pfam" id="PF03107"/>
    </source>
</evidence>
<feature type="domain" description="DC1" evidence="3">
    <location>
        <begin position="77"/>
        <end position="125"/>
    </location>
</feature>
<dbReference type="Pfam" id="PF03107">
    <property type="entry name" value="C1_2"/>
    <property type="match status" value="3"/>
</dbReference>
<dbReference type="Gene3D" id="3.30.40.10">
    <property type="entry name" value="Zinc/RING finger domain, C3HC4 (zinc finger)"/>
    <property type="match status" value="1"/>
</dbReference>
<feature type="domain" description="DC1" evidence="3">
    <location>
        <begin position="23"/>
        <end position="68"/>
    </location>
</feature>
<dbReference type="OMA" id="TITHRAH"/>
<feature type="compositionally biased region" description="Low complexity" evidence="2">
    <location>
        <begin position="186"/>
        <end position="203"/>
    </location>
</feature>
<keyword evidence="1" id="KW-0677">Repeat</keyword>
<evidence type="ECO:0000256" key="1">
    <source>
        <dbReference type="ARBA" id="ARBA00022737"/>
    </source>
</evidence>
<dbReference type="InterPro" id="IPR046349">
    <property type="entry name" value="C1-like_sf"/>
</dbReference>
<dbReference type="PANTHER" id="PTHR46288:SF80">
    <property type="entry name" value="CYSTEINE_HISTIDINE-RICH C1 DOMAIN FAMILY PROTEIN"/>
    <property type="match status" value="1"/>
</dbReference>
<evidence type="ECO:0000313" key="4">
    <source>
        <dbReference type="EMBL" id="KAF8403913.1"/>
    </source>
</evidence>
<organism evidence="4 5">
    <name type="scientific">Tetracentron sinense</name>
    <name type="common">Spur-leaf</name>
    <dbReference type="NCBI Taxonomy" id="13715"/>
    <lineage>
        <taxon>Eukaryota</taxon>
        <taxon>Viridiplantae</taxon>
        <taxon>Streptophyta</taxon>
        <taxon>Embryophyta</taxon>
        <taxon>Tracheophyta</taxon>
        <taxon>Spermatophyta</taxon>
        <taxon>Magnoliopsida</taxon>
        <taxon>Trochodendrales</taxon>
        <taxon>Trochodendraceae</taxon>
        <taxon>Tetracentron</taxon>
    </lineage>
</organism>
<feature type="compositionally biased region" description="Basic and acidic residues" evidence="2">
    <location>
        <begin position="1"/>
        <end position="11"/>
    </location>
</feature>
<evidence type="ECO:0000256" key="2">
    <source>
        <dbReference type="SAM" id="MobiDB-lite"/>
    </source>
</evidence>
<gene>
    <name evidence="4" type="ORF">HHK36_012019</name>
</gene>
<proteinExistence type="predicted"/>
<comment type="caution">
    <text evidence="4">The sequence shown here is derived from an EMBL/GenBank/DDBJ whole genome shotgun (WGS) entry which is preliminary data.</text>
</comment>
<reference evidence="4 5" key="1">
    <citation type="submission" date="2020-04" db="EMBL/GenBank/DDBJ databases">
        <title>Plant Genome Project.</title>
        <authorList>
            <person name="Zhang R.-G."/>
        </authorList>
    </citation>
    <scope>NUCLEOTIDE SEQUENCE [LARGE SCALE GENOMIC DNA]</scope>
    <source>
        <strain evidence="4">YNK0</strain>
        <tissue evidence="4">Leaf</tissue>
    </source>
</reference>
<dbReference type="EMBL" id="JABCRI010000007">
    <property type="protein sequence ID" value="KAF8403913.1"/>
    <property type="molecule type" value="Genomic_DNA"/>
</dbReference>
<protein>
    <recommendedName>
        <fullName evidence="3">DC1 domain-containing protein</fullName>
    </recommendedName>
</protein>
<dbReference type="InterPro" id="IPR004146">
    <property type="entry name" value="DC1"/>
</dbReference>
<sequence>MGTREREREMGRSTQQETGVQHFSHVHPLQLSNLQQESQVQCNGCNEQCTGLAYRCLPCNYSLHKSCAQIPRSIKHPSHPDHPLTLLATPPYANTSFSCDACGRQGSAFSFHCSTCEFDIHASCASFPHKILHQAHPHELLLLYASPYGEVAYSCDICGAIGSHHWMYRCATCGFDAHLGCATSKPQEQQSQNNPSQSQPRPQGWSSPVVQLNPLITNPLLQGQLFANNYTTNQMAQGGISELFRDVLEAQTRIGNEIMRSTFEAQTRTINDEIARINAANQYERMHAANQYERMLARPTSNPFQVRPIGQVAPPNTLPRPWSDMLLHSMQQMSVNNTPGYSGNLQQGVGVTAMGDNSGLQGANQGFGNQAGVTVPDNLTDLMNGYDWSDVISNGLGAATGFM</sequence>
<dbReference type="AlphaFoldDB" id="A0A834ZEY1"/>
<keyword evidence="5" id="KW-1185">Reference proteome</keyword>
<name>A0A834ZEY1_TETSI</name>
<dbReference type="OrthoDB" id="1884766at2759"/>